<keyword evidence="2" id="KW-0472">Membrane</keyword>
<dbReference type="AlphaFoldDB" id="A0AAD3XKA7"/>
<proteinExistence type="predicted"/>
<keyword evidence="2" id="KW-0812">Transmembrane</keyword>
<feature type="region of interest" description="Disordered" evidence="1">
    <location>
        <begin position="86"/>
        <end position="119"/>
    </location>
</feature>
<gene>
    <name evidence="3" type="ORF">Nepgr_009385</name>
</gene>
<evidence type="ECO:0000313" key="3">
    <source>
        <dbReference type="EMBL" id="GMH07545.1"/>
    </source>
</evidence>
<feature type="transmembrane region" description="Helical" evidence="2">
    <location>
        <begin position="318"/>
        <end position="340"/>
    </location>
</feature>
<feature type="compositionally biased region" description="Polar residues" evidence="1">
    <location>
        <begin position="92"/>
        <end position="114"/>
    </location>
</feature>
<evidence type="ECO:0000313" key="4">
    <source>
        <dbReference type="Proteomes" id="UP001279734"/>
    </source>
</evidence>
<dbReference type="Proteomes" id="UP001279734">
    <property type="component" value="Unassembled WGS sequence"/>
</dbReference>
<reference evidence="3" key="1">
    <citation type="submission" date="2023-05" db="EMBL/GenBank/DDBJ databases">
        <title>Nepenthes gracilis genome sequencing.</title>
        <authorList>
            <person name="Fukushima K."/>
        </authorList>
    </citation>
    <scope>NUCLEOTIDE SEQUENCE</scope>
    <source>
        <strain evidence="3">SING2019-196</strain>
    </source>
</reference>
<sequence>MPIIRFVDQSCPPHVDNQDSRIVSQGHLNPTLPSGNVAHFNLPKKTVAHFSLGQLIVTQDSNPLPSGCLPPTTAAVSLQREVRESSDGRSLCANSNVGVDSQKDSSLPMPSTSHDPPLSHQDQVMAVSFVLMQFLMALGSGYDAAASTFAVGLFSVVPISVTFAKLEASTAIEKVPVDSISISPKAKLEILVNSAPASGMSRGLEDHSLVSDLNLSPQEGACAASGNISTSGLGPIPLPSQADADPPSDLGAVGSVADSLGMQYKPMTLFKSWEGVLEAAGHYHLPADELAAAWRILCKLVQTPTGWTVAGSCDGDGWWLFTLLLVWKLLALWSLFLFLFAGAGILLPLNGGLAAVVLNGKLEVLDSIGSTAAAGGIENLPAVAICICRLPRTPDDTWM</sequence>
<protein>
    <submittedName>
        <fullName evidence="3">Uncharacterized protein</fullName>
    </submittedName>
</protein>
<keyword evidence="2" id="KW-1133">Transmembrane helix</keyword>
<evidence type="ECO:0000256" key="2">
    <source>
        <dbReference type="SAM" id="Phobius"/>
    </source>
</evidence>
<keyword evidence="4" id="KW-1185">Reference proteome</keyword>
<dbReference type="EMBL" id="BSYO01000007">
    <property type="protein sequence ID" value="GMH07545.1"/>
    <property type="molecule type" value="Genomic_DNA"/>
</dbReference>
<organism evidence="3 4">
    <name type="scientific">Nepenthes gracilis</name>
    <name type="common">Slender pitcher plant</name>
    <dbReference type="NCBI Taxonomy" id="150966"/>
    <lineage>
        <taxon>Eukaryota</taxon>
        <taxon>Viridiplantae</taxon>
        <taxon>Streptophyta</taxon>
        <taxon>Embryophyta</taxon>
        <taxon>Tracheophyta</taxon>
        <taxon>Spermatophyta</taxon>
        <taxon>Magnoliopsida</taxon>
        <taxon>eudicotyledons</taxon>
        <taxon>Gunneridae</taxon>
        <taxon>Pentapetalae</taxon>
        <taxon>Caryophyllales</taxon>
        <taxon>Nepenthaceae</taxon>
        <taxon>Nepenthes</taxon>
    </lineage>
</organism>
<evidence type="ECO:0000256" key="1">
    <source>
        <dbReference type="SAM" id="MobiDB-lite"/>
    </source>
</evidence>
<name>A0AAD3XKA7_NEPGR</name>
<accession>A0AAD3XKA7</accession>
<comment type="caution">
    <text evidence="3">The sequence shown here is derived from an EMBL/GenBank/DDBJ whole genome shotgun (WGS) entry which is preliminary data.</text>
</comment>